<keyword evidence="5" id="KW-0597">Phosphoprotein</keyword>
<evidence type="ECO:0000256" key="7">
    <source>
        <dbReference type="ARBA" id="ARBA00022692"/>
    </source>
</evidence>
<evidence type="ECO:0000256" key="5">
    <source>
        <dbReference type="ARBA" id="ARBA00022553"/>
    </source>
</evidence>
<dbReference type="InterPro" id="IPR050428">
    <property type="entry name" value="TCS_sensor_his_kinase"/>
</dbReference>
<evidence type="ECO:0000259" key="13">
    <source>
        <dbReference type="PROSITE" id="PS50109"/>
    </source>
</evidence>
<comment type="catalytic activity">
    <reaction evidence="1">
        <text>ATP + protein L-histidine = ADP + protein N-phospho-L-histidine.</text>
        <dbReference type="EC" id="2.7.13.3"/>
    </reaction>
</comment>
<dbReference type="InterPro" id="IPR004358">
    <property type="entry name" value="Sig_transdc_His_kin-like_C"/>
</dbReference>
<gene>
    <name evidence="15" type="ORF">HMPREF0044_0234</name>
</gene>
<dbReference type="InterPro" id="IPR003661">
    <property type="entry name" value="HisK_dim/P_dom"/>
</dbReference>
<evidence type="ECO:0000256" key="12">
    <source>
        <dbReference type="SAM" id="Phobius"/>
    </source>
</evidence>
<dbReference type="CDD" id="cd06225">
    <property type="entry name" value="HAMP"/>
    <property type="match status" value="1"/>
</dbReference>
<name>C0VYJ4_9ACTO</name>
<organism evidence="15 16">
    <name type="scientific">Gleimia coleocanis DSM 15436</name>
    <dbReference type="NCBI Taxonomy" id="525245"/>
    <lineage>
        <taxon>Bacteria</taxon>
        <taxon>Bacillati</taxon>
        <taxon>Actinomycetota</taxon>
        <taxon>Actinomycetes</taxon>
        <taxon>Actinomycetales</taxon>
        <taxon>Actinomycetaceae</taxon>
        <taxon>Gleimia</taxon>
    </lineage>
</organism>
<keyword evidence="10" id="KW-0902">Two-component regulatory system</keyword>
<dbReference type="CDD" id="cd00082">
    <property type="entry name" value="HisKA"/>
    <property type="match status" value="1"/>
</dbReference>
<evidence type="ECO:0000256" key="10">
    <source>
        <dbReference type="ARBA" id="ARBA00023012"/>
    </source>
</evidence>
<dbReference type="GO" id="GO:0005509">
    <property type="term" value="F:calcium ion binding"/>
    <property type="evidence" value="ECO:0007669"/>
    <property type="project" value="UniProtKB-ARBA"/>
</dbReference>
<dbReference type="EC" id="2.7.13.3" evidence="4"/>
<dbReference type="InterPro" id="IPR003660">
    <property type="entry name" value="HAMP_dom"/>
</dbReference>
<dbReference type="GO" id="GO:0005886">
    <property type="term" value="C:plasma membrane"/>
    <property type="evidence" value="ECO:0007669"/>
    <property type="project" value="UniProtKB-SubCell"/>
</dbReference>
<keyword evidence="6" id="KW-0808">Transferase</keyword>
<dbReference type="eggNOG" id="COG2205">
    <property type="taxonomic scope" value="Bacteria"/>
</dbReference>
<dbReference type="Pfam" id="PF00672">
    <property type="entry name" value="HAMP"/>
    <property type="match status" value="1"/>
</dbReference>
<dbReference type="SUPFAM" id="SSF47384">
    <property type="entry name" value="Homodimeric domain of signal transducing histidine kinase"/>
    <property type="match status" value="1"/>
</dbReference>
<dbReference type="InterPro" id="IPR005467">
    <property type="entry name" value="His_kinase_dom"/>
</dbReference>
<comment type="caution">
    <text evidence="15">The sequence shown here is derived from an EMBL/GenBank/DDBJ whole genome shotgun (WGS) entry which is preliminary data.</text>
</comment>
<dbReference type="Gene3D" id="1.10.287.130">
    <property type="match status" value="1"/>
</dbReference>
<evidence type="ECO:0000256" key="4">
    <source>
        <dbReference type="ARBA" id="ARBA00012438"/>
    </source>
</evidence>
<dbReference type="Gene3D" id="6.10.340.10">
    <property type="match status" value="1"/>
</dbReference>
<keyword evidence="9 12" id="KW-1133">Transmembrane helix</keyword>
<dbReference type="PANTHER" id="PTHR45436:SF5">
    <property type="entry name" value="SENSOR HISTIDINE KINASE TRCS"/>
    <property type="match status" value="1"/>
</dbReference>
<dbReference type="InterPro" id="IPR036097">
    <property type="entry name" value="HisK_dim/P_sf"/>
</dbReference>
<comment type="subcellular location">
    <subcellularLocation>
        <location evidence="3">Cell membrane</location>
    </subcellularLocation>
</comment>
<evidence type="ECO:0000256" key="1">
    <source>
        <dbReference type="ARBA" id="ARBA00000085"/>
    </source>
</evidence>
<evidence type="ECO:0000256" key="9">
    <source>
        <dbReference type="ARBA" id="ARBA00022989"/>
    </source>
</evidence>
<dbReference type="Proteomes" id="UP000010301">
    <property type="component" value="Unassembled WGS sequence"/>
</dbReference>
<sequence length="497" mass="53628">MATLLTSIANAWDNLSLRTRLVSLFTAVLTVCFAFATTAVLGILQSHLVYQLDSELQLSAKSLAVSASSSLLRNESTDIPTNYYVRIDSPNEASKEFINPKIAQRYGYPDEETLLPFGVIPEDSITTPASIGSSKTGAYWRAVAVPIATQDGTQFGVVTVALPLTGVSETLLNSVKYFGVLALVVIAVGATSAYYLVRRSLRPLQRIESVAAQIAAGDISQRIEIETPNTEVGSLSVSLNQMLTQIEQSFAQRDAARERIERFISDASHELRTPLATLQGYAQLYRIGGITPENIPDVMGRFESEANRMNGLVEDMLRLARLDEQRKVNPVPLDLTALAQTAAFDLRALDASRVVQVLNLGASAPLPASGSVSEGGLPELFVNADKDQVSQVFTNIISNIVRYTPKGTPVEIMVGRSDQWAVVEFRDHGPGISTEHQEKVFGRFYRVDKSRSRESGGSGLGLSIVSAVMALHAGKASIVTTPGGGVTVRLSFPLPKS</sequence>
<dbReference type="AlphaFoldDB" id="C0VYJ4"/>
<reference evidence="15 16" key="1">
    <citation type="submission" date="2009-01" db="EMBL/GenBank/DDBJ databases">
        <authorList>
            <person name="Qin X."/>
            <person name="Bachman B."/>
            <person name="Battles P."/>
            <person name="Bell A."/>
            <person name="Bess C."/>
            <person name="Bickham C."/>
            <person name="Chaboub L."/>
            <person name="Chen D."/>
            <person name="Coyle M."/>
            <person name="Deiros D.R."/>
            <person name="Dinh H."/>
            <person name="Forbes L."/>
            <person name="Fowler G."/>
            <person name="Francisco L."/>
            <person name="Fu Q."/>
            <person name="Gubbala S."/>
            <person name="Hale W."/>
            <person name="Han Y."/>
            <person name="Hemphill L."/>
            <person name="Highlander S.K."/>
            <person name="Hirani K."/>
            <person name="Hogues M."/>
            <person name="Jackson L."/>
            <person name="Jakkamsetti A."/>
            <person name="Javaid M."/>
            <person name="Jiang H."/>
            <person name="Korchina V."/>
            <person name="Kovar C."/>
            <person name="Lara F."/>
            <person name="Lee S."/>
            <person name="Mata R."/>
            <person name="Mathew T."/>
            <person name="Moen C."/>
            <person name="Morales K."/>
            <person name="Munidasa M."/>
            <person name="Nazareth L."/>
            <person name="Ngo R."/>
            <person name="Nguyen L."/>
            <person name="Okwuonu G."/>
            <person name="Ongeri F."/>
            <person name="Patil S."/>
            <person name="Petrosino J."/>
            <person name="Pham C."/>
            <person name="Pham P."/>
            <person name="Pu L.-L."/>
            <person name="Puazo M."/>
            <person name="Raj R."/>
            <person name="Reid J."/>
            <person name="Rouhana J."/>
            <person name="Saada N."/>
            <person name="Shang Y."/>
            <person name="Simmons D."/>
            <person name="Thornton R."/>
            <person name="Warren J."/>
            <person name="Weissenberger G."/>
            <person name="Zhang J."/>
            <person name="Zhang L."/>
            <person name="Zhou C."/>
            <person name="Zhu D."/>
            <person name="Muzny D."/>
            <person name="Worley K."/>
            <person name="Gibbs R."/>
        </authorList>
    </citation>
    <scope>NUCLEOTIDE SEQUENCE [LARGE SCALE GENOMIC DNA]</scope>
    <source>
        <strain evidence="15 16">DSM 15436</strain>
    </source>
</reference>
<proteinExistence type="predicted"/>
<dbReference type="SMART" id="SM00304">
    <property type="entry name" value="HAMP"/>
    <property type="match status" value="1"/>
</dbReference>
<accession>C0VYJ4</accession>
<keyword evidence="7 12" id="KW-0812">Transmembrane</keyword>
<dbReference type="SUPFAM" id="SSF55874">
    <property type="entry name" value="ATPase domain of HSP90 chaperone/DNA topoisomerase II/histidine kinase"/>
    <property type="match status" value="1"/>
</dbReference>
<keyword evidence="16" id="KW-1185">Reference proteome</keyword>
<dbReference type="PROSITE" id="PS50109">
    <property type="entry name" value="HIS_KIN"/>
    <property type="match status" value="1"/>
</dbReference>
<dbReference type="SMART" id="SM00387">
    <property type="entry name" value="HATPase_c"/>
    <property type="match status" value="1"/>
</dbReference>
<keyword evidence="8 15" id="KW-0418">Kinase</keyword>
<dbReference type="RefSeq" id="WP_006547231.1">
    <property type="nucleotide sequence ID" value="NZ_DS999545.1"/>
</dbReference>
<dbReference type="PROSITE" id="PS50885">
    <property type="entry name" value="HAMP"/>
    <property type="match status" value="1"/>
</dbReference>
<feature type="transmembrane region" description="Helical" evidence="12">
    <location>
        <begin position="177"/>
        <end position="197"/>
    </location>
</feature>
<dbReference type="InterPro" id="IPR003594">
    <property type="entry name" value="HATPase_dom"/>
</dbReference>
<protein>
    <recommendedName>
        <fullName evidence="4">histidine kinase</fullName>
        <ecNumber evidence="4">2.7.13.3</ecNumber>
    </recommendedName>
</protein>
<evidence type="ECO:0000256" key="2">
    <source>
        <dbReference type="ARBA" id="ARBA00001968"/>
    </source>
</evidence>
<evidence type="ECO:0000313" key="16">
    <source>
        <dbReference type="Proteomes" id="UP000010301"/>
    </source>
</evidence>
<evidence type="ECO:0000256" key="3">
    <source>
        <dbReference type="ARBA" id="ARBA00004236"/>
    </source>
</evidence>
<dbReference type="Gene3D" id="3.30.565.10">
    <property type="entry name" value="Histidine kinase-like ATPase, C-terminal domain"/>
    <property type="match status" value="1"/>
</dbReference>
<feature type="domain" description="HAMP" evidence="14">
    <location>
        <begin position="198"/>
        <end position="251"/>
    </location>
</feature>
<evidence type="ECO:0000256" key="11">
    <source>
        <dbReference type="ARBA" id="ARBA00023136"/>
    </source>
</evidence>
<dbReference type="SMART" id="SM00388">
    <property type="entry name" value="HisKA"/>
    <property type="match status" value="1"/>
</dbReference>
<dbReference type="HOGENOM" id="CLU_000445_89_6_11"/>
<evidence type="ECO:0000313" key="15">
    <source>
        <dbReference type="EMBL" id="EEH64497.1"/>
    </source>
</evidence>
<dbReference type="FunFam" id="3.30.565.10:FF:000006">
    <property type="entry name" value="Sensor histidine kinase WalK"/>
    <property type="match status" value="1"/>
</dbReference>
<dbReference type="PRINTS" id="PR00344">
    <property type="entry name" value="BCTRLSENSOR"/>
</dbReference>
<comment type="cofactor">
    <cofactor evidence="2">
        <name>a divalent metal cation</name>
        <dbReference type="ChEBI" id="CHEBI:60240"/>
    </cofactor>
</comment>
<evidence type="ECO:0000256" key="6">
    <source>
        <dbReference type="ARBA" id="ARBA00022679"/>
    </source>
</evidence>
<dbReference type="Pfam" id="PF02518">
    <property type="entry name" value="HATPase_c"/>
    <property type="match status" value="1"/>
</dbReference>
<dbReference type="PANTHER" id="PTHR45436">
    <property type="entry name" value="SENSOR HISTIDINE KINASE YKOH"/>
    <property type="match status" value="1"/>
</dbReference>
<evidence type="ECO:0000259" key="14">
    <source>
        <dbReference type="PROSITE" id="PS50885"/>
    </source>
</evidence>
<dbReference type="SUPFAM" id="SSF158472">
    <property type="entry name" value="HAMP domain-like"/>
    <property type="match status" value="1"/>
</dbReference>
<dbReference type="EMBL" id="ACFG01000004">
    <property type="protein sequence ID" value="EEH64497.1"/>
    <property type="molecule type" value="Genomic_DNA"/>
</dbReference>
<evidence type="ECO:0000256" key="8">
    <source>
        <dbReference type="ARBA" id="ARBA00022777"/>
    </source>
</evidence>
<keyword evidence="11 12" id="KW-0472">Membrane</keyword>
<dbReference type="Pfam" id="PF00512">
    <property type="entry name" value="HisKA"/>
    <property type="match status" value="1"/>
</dbReference>
<dbReference type="InterPro" id="IPR036890">
    <property type="entry name" value="HATPase_C_sf"/>
</dbReference>
<feature type="domain" description="Histidine kinase" evidence="13">
    <location>
        <begin position="266"/>
        <end position="496"/>
    </location>
</feature>
<dbReference type="OrthoDB" id="9786919at2"/>
<feature type="transmembrane region" description="Helical" evidence="12">
    <location>
        <begin position="21"/>
        <end position="44"/>
    </location>
</feature>
<dbReference type="FunFam" id="1.10.287.130:FF:000001">
    <property type="entry name" value="Two-component sensor histidine kinase"/>
    <property type="match status" value="1"/>
</dbReference>
<dbReference type="STRING" id="525245.HMPREF0044_0234"/>
<dbReference type="GO" id="GO:0000155">
    <property type="term" value="F:phosphorelay sensor kinase activity"/>
    <property type="evidence" value="ECO:0007669"/>
    <property type="project" value="InterPro"/>
</dbReference>
<dbReference type="CDD" id="cd00075">
    <property type="entry name" value="HATPase"/>
    <property type="match status" value="1"/>
</dbReference>